<evidence type="ECO:0000256" key="1">
    <source>
        <dbReference type="SAM" id="MobiDB-lite"/>
    </source>
</evidence>
<accession>A0ABY2HDJ2</accession>
<gene>
    <name evidence="2" type="ORF">CCMA1212_001992</name>
</gene>
<dbReference type="RefSeq" id="XP_073562534.1">
    <property type="nucleotide sequence ID" value="XM_073699397.1"/>
</dbReference>
<dbReference type="GeneID" id="300573847"/>
<reference evidence="2 3" key="1">
    <citation type="submission" date="2018-01" db="EMBL/GenBank/DDBJ databases">
        <title>Genome characterization of the sugarcane-associated fungus Trichoderma ghanense CCMA-1212 and their application in lignocelulose bioconversion.</title>
        <authorList>
            <person name="Steindorff A.S."/>
            <person name="Mendes T.D."/>
            <person name="Vilela E.S.D."/>
            <person name="Rodrigues D.S."/>
            <person name="Formighieri E.F."/>
            <person name="Melo I.S."/>
            <person name="Favaro L.C.L."/>
        </authorList>
    </citation>
    <scope>NUCLEOTIDE SEQUENCE [LARGE SCALE GENOMIC DNA]</scope>
    <source>
        <strain evidence="2 3">CCMA-1212</strain>
    </source>
</reference>
<keyword evidence="3" id="KW-1185">Reference proteome</keyword>
<organism evidence="2 3">
    <name type="scientific">Trichoderma ghanense</name>
    <dbReference type="NCBI Taxonomy" id="65468"/>
    <lineage>
        <taxon>Eukaryota</taxon>
        <taxon>Fungi</taxon>
        <taxon>Dikarya</taxon>
        <taxon>Ascomycota</taxon>
        <taxon>Pezizomycotina</taxon>
        <taxon>Sordariomycetes</taxon>
        <taxon>Hypocreomycetidae</taxon>
        <taxon>Hypocreales</taxon>
        <taxon>Hypocreaceae</taxon>
        <taxon>Trichoderma</taxon>
    </lineage>
</organism>
<name>A0ABY2HDJ2_9HYPO</name>
<dbReference type="Proteomes" id="UP001642720">
    <property type="component" value="Unassembled WGS sequence"/>
</dbReference>
<sequence>MKAIHAFPDAFKSREAWAGLASYSVRRGWRLPKVRVAVGPETRQSTVEKRNCSERYPDDGLLQLPSLPSRFDHSAAPTRAKGSTTLTSPTFVHWPLAGDRLQGHLPSSAPLT</sequence>
<protein>
    <submittedName>
        <fullName evidence="2">Uncharacterized protein</fullName>
    </submittedName>
</protein>
<evidence type="ECO:0000313" key="3">
    <source>
        <dbReference type="Proteomes" id="UP001642720"/>
    </source>
</evidence>
<feature type="region of interest" description="Disordered" evidence="1">
    <location>
        <begin position="67"/>
        <end position="87"/>
    </location>
</feature>
<comment type="caution">
    <text evidence="2">The sequence shown here is derived from an EMBL/GenBank/DDBJ whole genome shotgun (WGS) entry which is preliminary data.</text>
</comment>
<dbReference type="EMBL" id="PPTA01000002">
    <property type="protein sequence ID" value="TFB06333.1"/>
    <property type="molecule type" value="Genomic_DNA"/>
</dbReference>
<evidence type="ECO:0000313" key="2">
    <source>
        <dbReference type="EMBL" id="TFB06333.1"/>
    </source>
</evidence>
<proteinExistence type="predicted"/>